<dbReference type="GeneID" id="109372340"/>
<evidence type="ECO:0000313" key="3">
    <source>
        <dbReference type="RefSeq" id="XP_019480976.1"/>
    </source>
</evidence>
<keyword evidence="2" id="KW-1185">Reference proteome</keyword>
<evidence type="ECO:0000256" key="1">
    <source>
        <dbReference type="SAM" id="MobiDB-lite"/>
    </source>
</evidence>
<dbReference type="KEGG" id="hai:109372340"/>
<dbReference type="AlphaFoldDB" id="A0A8B7PXT1"/>
<dbReference type="OrthoDB" id="10660932at2759"/>
<protein>
    <submittedName>
        <fullName evidence="3">Uncharacterized protein LOC109372340</fullName>
    </submittedName>
</protein>
<reference evidence="3" key="1">
    <citation type="submission" date="2025-08" db="UniProtKB">
        <authorList>
            <consortium name="RefSeq"/>
        </authorList>
    </citation>
    <scope>IDENTIFICATION</scope>
    <source>
        <tissue evidence="3">Muscle</tissue>
    </source>
</reference>
<proteinExistence type="predicted"/>
<dbReference type="RefSeq" id="XP_019480976.1">
    <property type="nucleotide sequence ID" value="XM_019625431.1"/>
</dbReference>
<dbReference type="Proteomes" id="UP000694851">
    <property type="component" value="Unplaced"/>
</dbReference>
<sequence>MPPSTGRHNPRPAPFLHRALSSGKKGRSATIKAPLSSHRTYKVAPSRGGSGGLRGLGGAAQRFCFPLRRARLRDDGSSSISEQGGRVCARVRAPVRGRAPAFPCAPAPASCPPRCDASRIPNARSHPPGCSHSRARVHPSAAPPALHAPLALLGRSQRAGCPGPPGVPRARPAALAERTCDPFRAGLVSGPLGLPEGTPRASLLCHHAPPGRDHAPSLNPSQGAQLELPALAPKGAGSLLARSTARSRVLSRSVLSPLLSLPLLYLLSFLLIYTHAPPPDSVPLSLPVSLPLRCRRPLPRPLLPVALCCLSHSPHYIGCRPRLARPSVGARSGRRGYPLCPGPAVPSALHSLCGSSLRPDGRRRPALASVVADSSHPARA</sequence>
<accession>A0A8B7PXT1</accession>
<feature type="region of interest" description="Disordered" evidence="1">
    <location>
        <begin position="358"/>
        <end position="380"/>
    </location>
</feature>
<gene>
    <name evidence="3" type="primary">LOC109372340</name>
</gene>
<evidence type="ECO:0000313" key="2">
    <source>
        <dbReference type="Proteomes" id="UP000694851"/>
    </source>
</evidence>
<organism evidence="2 3">
    <name type="scientific">Hipposideros armiger</name>
    <name type="common">Great Himalayan leaf-nosed bat</name>
    <dbReference type="NCBI Taxonomy" id="186990"/>
    <lineage>
        <taxon>Eukaryota</taxon>
        <taxon>Metazoa</taxon>
        <taxon>Chordata</taxon>
        <taxon>Craniata</taxon>
        <taxon>Vertebrata</taxon>
        <taxon>Euteleostomi</taxon>
        <taxon>Mammalia</taxon>
        <taxon>Eutheria</taxon>
        <taxon>Laurasiatheria</taxon>
        <taxon>Chiroptera</taxon>
        <taxon>Yinpterochiroptera</taxon>
        <taxon>Rhinolophoidea</taxon>
        <taxon>Hipposideridae</taxon>
        <taxon>Hipposideros</taxon>
    </lineage>
</organism>
<name>A0A8B7PXT1_HIPAR</name>
<feature type="region of interest" description="Disordered" evidence="1">
    <location>
        <begin position="1"/>
        <end position="32"/>
    </location>
</feature>